<name>A0A132NPM6_GIAIN</name>
<evidence type="ECO:0000313" key="2">
    <source>
        <dbReference type="Proteomes" id="UP000070089"/>
    </source>
</evidence>
<accession>A0A132NPM6</accession>
<evidence type="ECO:0000313" key="1">
    <source>
        <dbReference type="EMBL" id="KWX12063.1"/>
    </source>
</evidence>
<dbReference type="EMBL" id="JXTI01000138">
    <property type="protein sequence ID" value="KWX12063.1"/>
    <property type="molecule type" value="Genomic_DNA"/>
</dbReference>
<protein>
    <submittedName>
        <fullName evidence="1">Chromosome segregation ATPase</fullName>
    </submittedName>
</protein>
<dbReference type="AlphaFoldDB" id="A0A132NPM6"/>
<reference evidence="1 2" key="1">
    <citation type="journal article" date="2015" name="Mol. Biochem. Parasitol.">
        <title>Identification of polymorphic genes for use in assemblage B genotyping assays through comparative genomics of multiple assemblage B Giardia duodenalis isolates.</title>
        <authorList>
            <person name="Wielinga C."/>
            <person name="Thompson R.C."/>
            <person name="Monis P."/>
            <person name="Ryan U."/>
        </authorList>
    </citation>
    <scope>NUCLEOTIDE SEQUENCE [LARGE SCALE GENOMIC DNA]</scope>
    <source>
        <strain evidence="1 2">BAH15c1</strain>
    </source>
</reference>
<gene>
    <name evidence="1" type="ORF">QR46_3975</name>
</gene>
<comment type="caution">
    <text evidence="1">The sequence shown here is derived from an EMBL/GenBank/DDBJ whole genome shotgun (WGS) entry which is preliminary data.</text>
</comment>
<dbReference type="VEuPathDB" id="GiardiaDB:QR46_3975"/>
<organism evidence="1 2">
    <name type="scientific">Giardia duodenalis assemblage B</name>
    <dbReference type="NCBI Taxonomy" id="1394984"/>
    <lineage>
        <taxon>Eukaryota</taxon>
        <taxon>Metamonada</taxon>
        <taxon>Diplomonadida</taxon>
        <taxon>Hexamitidae</taxon>
        <taxon>Giardiinae</taxon>
        <taxon>Giardia</taxon>
    </lineage>
</organism>
<dbReference type="Proteomes" id="UP000070089">
    <property type="component" value="Unassembled WGS sequence"/>
</dbReference>
<dbReference type="OrthoDB" id="1916684at2759"/>
<proteinExistence type="predicted"/>
<sequence>MDTQLTLYKYNLETSGIALSHSVPSFKLLAQRHGDRVQQSIPGFYKLPSTLGGPAFSLSSRTKMKYY</sequence>